<proteinExistence type="predicted"/>
<evidence type="ECO:0000313" key="2">
    <source>
        <dbReference type="Proteomes" id="UP000076218"/>
    </source>
</evidence>
<organism evidence="1 2">
    <name type="scientific">Clavibacter tessellarius</name>
    <dbReference type="NCBI Taxonomy" id="31965"/>
    <lineage>
        <taxon>Bacteria</taxon>
        <taxon>Bacillati</taxon>
        <taxon>Actinomycetota</taxon>
        <taxon>Actinomycetes</taxon>
        <taxon>Micrococcales</taxon>
        <taxon>Microbacteriaceae</taxon>
        <taxon>Clavibacter</taxon>
    </lineage>
</organism>
<accession>A0A154V4Q1</accession>
<evidence type="ECO:0000313" key="1">
    <source>
        <dbReference type="EMBL" id="KZC96363.1"/>
    </source>
</evidence>
<dbReference type="STRING" id="31965.AWH51_03140"/>
<dbReference type="Proteomes" id="UP000076218">
    <property type="component" value="Unassembled WGS sequence"/>
</dbReference>
<sequence length="101" mass="10805">MVDARVDAARDVEPRAARAACANQVTSGIAITAAPTAKAARMPGTADPTSDVRCGSAAFAWCRLARDIRELRGPMTRATLRASFLLEDSPLIRERPGSRPR</sequence>
<name>A0A154V4Q1_9MICO</name>
<reference evidence="1 2" key="1">
    <citation type="submission" date="2016-01" db="EMBL/GenBank/DDBJ databases">
        <title>Draft genome sequence of Clavibacter michiganensis subsp. tessellarius DOAB 609.</title>
        <authorList>
            <person name="Tambong J.T."/>
        </authorList>
    </citation>
    <scope>NUCLEOTIDE SEQUENCE [LARGE SCALE GENOMIC DNA]</scope>
    <source>
        <strain evidence="1 2">DOAB 609</strain>
    </source>
</reference>
<comment type="caution">
    <text evidence="1">The sequence shown here is derived from an EMBL/GenBank/DDBJ whole genome shotgun (WGS) entry which is preliminary data.</text>
</comment>
<dbReference type="AlphaFoldDB" id="A0A154V4Q1"/>
<gene>
    <name evidence="1" type="ORF">AWH51_03140</name>
</gene>
<dbReference type="EMBL" id="LQXA01000006">
    <property type="protein sequence ID" value="KZC96363.1"/>
    <property type="molecule type" value="Genomic_DNA"/>
</dbReference>
<protein>
    <submittedName>
        <fullName evidence="1">Uncharacterized protein</fullName>
    </submittedName>
</protein>